<dbReference type="Pfam" id="PF10552">
    <property type="entry name" value="ORF6C"/>
    <property type="match status" value="1"/>
</dbReference>
<comment type="caution">
    <text evidence="2">The sequence shown here is derived from an EMBL/GenBank/DDBJ whole genome shotgun (WGS) entry which is preliminary data.</text>
</comment>
<sequence length="239" mass="28315">MNQLVFIKNNHIVTSSRNVARDFDKGHREVLRAIDDIKKSGVVQNCTDLFYETTYIHEQNKQEYRQYLMNRDGFTLLVMGFTGKQAMNFRYRYMNAFNQMEQELQKPRALTEKEQRIEMLKLSLELEEKTQLHDERITNLEETMRIDGAQEHSLNKKGKRVVVESLGGKASPAYKHMAFKVFSAFWRDFKNHFEIPRYGDLPKKRFEEGLRFIGMWQPSTSLKIEIDSTNNQQTFNEVI</sequence>
<evidence type="ECO:0000313" key="2">
    <source>
        <dbReference type="EMBL" id="MDY0395380.1"/>
    </source>
</evidence>
<dbReference type="InterPro" id="IPR014054">
    <property type="entry name" value="Phage_regulatory_Rha"/>
</dbReference>
<dbReference type="Pfam" id="PF09669">
    <property type="entry name" value="Phage_pRha"/>
    <property type="match status" value="1"/>
</dbReference>
<accession>A0ABU5C8L7</accession>
<dbReference type="Proteomes" id="UP001281447">
    <property type="component" value="Unassembled WGS sequence"/>
</dbReference>
<name>A0ABU5C8L7_9BACI</name>
<gene>
    <name evidence="2" type="ORF">RWE15_14260</name>
</gene>
<dbReference type="EMBL" id="JAWDIP010000003">
    <property type="protein sequence ID" value="MDY0395380.1"/>
    <property type="molecule type" value="Genomic_DNA"/>
</dbReference>
<keyword evidence="3" id="KW-1185">Reference proteome</keyword>
<organism evidence="2 3">
    <name type="scientific">Tigheibacillus halophilus</name>
    <dbReference type="NCBI Taxonomy" id="361280"/>
    <lineage>
        <taxon>Bacteria</taxon>
        <taxon>Bacillati</taxon>
        <taxon>Bacillota</taxon>
        <taxon>Bacilli</taxon>
        <taxon>Bacillales</taxon>
        <taxon>Bacillaceae</taxon>
        <taxon>Tigheibacillus</taxon>
    </lineage>
</organism>
<reference evidence="2 3" key="1">
    <citation type="submission" date="2023-10" db="EMBL/GenBank/DDBJ databases">
        <title>Virgibacillus halophilus 5B73C genome.</title>
        <authorList>
            <person name="Miliotis G."/>
            <person name="Sengupta P."/>
            <person name="Hameed A."/>
            <person name="Chuvochina M."/>
            <person name="Mcdonagh F."/>
            <person name="Simpson A.C."/>
            <person name="Singh N.K."/>
            <person name="Rekha P.D."/>
            <person name="Raman K."/>
            <person name="Hugenholtz P."/>
            <person name="Venkateswaran K."/>
        </authorList>
    </citation>
    <scope>NUCLEOTIDE SEQUENCE [LARGE SCALE GENOMIC DNA]</scope>
    <source>
        <strain evidence="2 3">5B73C</strain>
    </source>
</reference>
<dbReference type="NCBIfam" id="TIGR02681">
    <property type="entry name" value="phage_pRha"/>
    <property type="match status" value="1"/>
</dbReference>
<protein>
    <submittedName>
        <fullName evidence="2">ORF6C domain-containing protein</fullName>
    </submittedName>
</protein>
<evidence type="ECO:0000259" key="1">
    <source>
        <dbReference type="Pfam" id="PF10552"/>
    </source>
</evidence>
<feature type="domain" description="ORF6C" evidence="1">
    <location>
        <begin position="120"/>
        <end position="226"/>
    </location>
</feature>
<evidence type="ECO:0000313" key="3">
    <source>
        <dbReference type="Proteomes" id="UP001281447"/>
    </source>
</evidence>
<proteinExistence type="predicted"/>
<dbReference type="InterPro" id="IPR018878">
    <property type="entry name" value="ORF6C_dom"/>
</dbReference>
<dbReference type="RefSeq" id="WP_390356332.1">
    <property type="nucleotide sequence ID" value="NZ_JBHUIZ010000012.1"/>
</dbReference>